<organism evidence="1 2">
    <name type="scientific">Erythrobacter longus</name>
    <dbReference type="NCBI Taxonomy" id="1044"/>
    <lineage>
        <taxon>Bacteria</taxon>
        <taxon>Pseudomonadati</taxon>
        <taxon>Pseudomonadota</taxon>
        <taxon>Alphaproteobacteria</taxon>
        <taxon>Sphingomonadales</taxon>
        <taxon>Erythrobacteraceae</taxon>
        <taxon>Erythrobacter/Porphyrobacter group</taxon>
        <taxon>Erythrobacter</taxon>
    </lineage>
</organism>
<reference evidence="1 2" key="1">
    <citation type="submission" date="2014-04" db="EMBL/GenBank/DDBJ databases">
        <title>A comprehensive comparison of genomes of Erythrobacter spp. strains.</title>
        <authorList>
            <person name="Zheng Q."/>
        </authorList>
    </citation>
    <scope>NUCLEOTIDE SEQUENCE [LARGE SCALE GENOMIC DNA]</scope>
    <source>
        <strain evidence="1 2">DSM 6997</strain>
    </source>
</reference>
<name>A0A074M2S3_ERYLO</name>
<dbReference type="STRING" id="1044.EH31_15150"/>
<evidence type="ECO:0000313" key="1">
    <source>
        <dbReference type="EMBL" id="KEO88771.1"/>
    </source>
</evidence>
<comment type="caution">
    <text evidence="1">The sequence shown here is derived from an EMBL/GenBank/DDBJ whole genome shotgun (WGS) entry which is preliminary data.</text>
</comment>
<protein>
    <submittedName>
        <fullName evidence="1">Uncharacterized protein</fullName>
    </submittedName>
</protein>
<dbReference type="OrthoDB" id="3078178at2"/>
<gene>
    <name evidence="1" type="ORF">EH31_15150</name>
</gene>
<accession>A0A074M2S3</accession>
<dbReference type="Proteomes" id="UP000027647">
    <property type="component" value="Unassembled WGS sequence"/>
</dbReference>
<evidence type="ECO:0000313" key="2">
    <source>
        <dbReference type="Proteomes" id="UP000027647"/>
    </source>
</evidence>
<dbReference type="RefSeq" id="WP_034961540.1">
    <property type="nucleotide sequence ID" value="NZ_JMIW01000007.1"/>
</dbReference>
<keyword evidence="2" id="KW-1185">Reference proteome</keyword>
<sequence>MQQHDPGRYKKCMHELKHRIAIFDSAMAPFRKQNELAVPNLELALLQLRKCYELIAFASISANQKQYSLNRKRFEKDWRIAEIVKNVEKINPRFLPVGVRRIITDGDTEAPHELLPNGFSITSKELLSWHGRIGELMHASNPYSSKPQYLKLHGWACERRDHLIGLLSNHTTVIEFERIFYLCSMEVHPELEIQVSIFEIAE</sequence>
<dbReference type="EMBL" id="JMIW01000007">
    <property type="protein sequence ID" value="KEO88771.1"/>
    <property type="molecule type" value="Genomic_DNA"/>
</dbReference>
<proteinExistence type="predicted"/>
<dbReference type="eggNOG" id="ENOG50337JM">
    <property type="taxonomic scope" value="Bacteria"/>
</dbReference>
<dbReference type="AlphaFoldDB" id="A0A074M2S3"/>